<evidence type="ECO:0000256" key="6">
    <source>
        <dbReference type="ARBA" id="ARBA00023277"/>
    </source>
</evidence>
<dbReference type="Proteomes" id="UP000094412">
    <property type="component" value="Unassembled WGS sequence"/>
</dbReference>
<proteinExistence type="inferred from homology"/>
<feature type="active site" description="Proton donor" evidence="9">
    <location>
        <position position="172"/>
    </location>
</feature>
<dbReference type="PROSITE" id="PS00653">
    <property type="entry name" value="GLYCOSYL_HYDROL_F1_2"/>
    <property type="match status" value="1"/>
</dbReference>
<dbReference type="PANTHER" id="PTHR10353">
    <property type="entry name" value="GLYCOSYL HYDROLASE"/>
    <property type="match status" value="1"/>
</dbReference>
<evidence type="ECO:0000256" key="1">
    <source>
        <dbReference type="ARBA" id="ARBA00000448"/>
    </source>
</evidence>
<feature type="binding site" evidence="10">
    <location>
        <position position="26"/>
    </location>
    <ligand>
        <name>substrate</name>
    </ligand>
</feature>
<feature type="binding site" evidence="10">
    <location>
        <position position="127"/>
    </location>
    <ligand>
        <name>substrate</name>
    </ligand>
</feature>
<dbReference type="InterPro" id="IPR001360">
    <property type="entry name" value="Glyco_hydro_1"/>
</dbReference>
<evidence type="ECO:0000256" key="4">
    <source>
        <dbReference type="ARBA" id="ARBA00022801"/>
    </source>
</evidence>
<protein>
    <recommendedName>
        <fullName evidence="3 11">Beta-glucosidase</fullName>
        <ecNumber evidence="3 11">3.2.1.21</ecNumber>
    </recommendedName>
</protein>
<dbReference type="OrthoDB" id="9765195at2"/>
<accession>A0A1C2DG64</accession>
<dbReference type="EMBL" id="MDEO01000036">
    <property type="protein sequence ID" value="OCX13693.1"/>
    <property type="molecule type" value="Genomic_DNA"/>
</dbReference>
<reference evidence="12 13" key="1">
    <citation type="submission" date="2016-08" db="EMBL/GenBank/DDBJ databases">
        <title>Whole genome sequence of Mesorhizobium sp. strain UASWS1009 isolated from industrial sewage.</title>
        <authorList>
            <person name="Crovadore J."/>
            <person name="Calmin G."/>
            <person name="Chablais R."/>
            <person name="Cochard B."/>
            <person name="Lefort F."/>
        </authorList>
    </citation>
    <scope>NUCLEOTIDE SEQUENCE [LARGE SCALE GENOMIC DNA]</scope>
    <source>
        <strain evidence="12 13">UASWS1009</strain>
    </source>
</reference>
<comment type="similarity">
    <text evidence="2 11">Belongs to the glycosyl hydrolase 1 family.</text>
</comment>
<dbReference type="Pfam" id="PF00232">
    <property type="entry name" value="Glyco_hydro_1"/>
    <property type="match status" value="1"/>
</dbReference>
<evidence type="ECO:0000256" key="5">
    <source>
        <dbReference type="ARBA" id="ARBA00023001"/>
    </source>
</evidence>
<evidence type="ECO:0000256" key="2">
    <source>
        <dbReference type="ARBA" id="ARBA00010838"/>
    </source>
</evidence>
<evidence type="ECO:0000313" key="13">
    <source>
        <dbReference type="Proteomes" id="UP000094412"/>
    </source>
</evidence>
<organism evidence="12 13">
    <name type="scientific">Mesorhizobium hungaricum</name>
    <dbReference type="NCBI Taxonomy" id="1566387"/>
    <lineage>
        <taxon>Bacteria</taxon>
        <taxon>Pseudomonadati</taxon>
        <taxon>Pseudomonadota</taxon>
        <taxon>Alphaproteobacteria</taxon>
        <taxon>Hyphomicrobiales</taxon>
        <taxon>Phyllobacteriaceae</taxon>
        <taxon>Mesorhizobium</taxon>
    </lineage>
</organism>
<evidence type="ECO:0000256" key="9">
    <source>
        <dbReference type="PIRSR" id="PIRSR617736-1"/>
    </source>
</evidence>
<evidence type="ECO:0000256" key="10">
    <source>
        <dbReference type="PIRSR" id="PIRSR617736-2"/>
    </source>
</evidence>
<keyword evidence="4 11" id="KW-0378">Hydrolase</keyword>
<dbReference type="NCBIfam" id="TIGR03356">
    <property type="entry name" value="BGL"/>
    <property type="match status" value="1"/>
</dbReference>
<keyword evidence="13" id="KW-1185">Reference proteome</keyword>
<evidence type="ECO:0000256" key="3">
    <source>
        <dbReference type="ARBA" id="ARBA00012744"/>
    </source>
</evidence>
<dbReference type="GO" id="GO:0005829">
    <property type="term" value="C:cytosol"/>
    <property type="evidence" value="ECO:0007669"/>
    <property type="project" value="TreeGrafter"/>
</dbReference>
<dbReference type="AlphaFoldDB" id="A0A1C2DG64"/>
<comment type="caution">
    <text evidence="12">The sequence shown here is derived from an EMBL/GenBank/DDBJ whole genome shotgun (WGS) entry which is preliminary data.</text>
</comment>
<dbReference type="Gene3D" id="3.20.20.80">
    <property type="entry name" value="Glycosidases"/>
    <property type="match status" value="1"/>
</dbReference>
<dbReference type="PANTHER" id="PTHR10353:SF36">
    <property type="entry name" value="LP05116P"/>
    <property type="match status" value="1"/>
</dbReference>
<dbReference type="InterPro" id="IPR033132">
    <property type="entry name" value="GH_1_N_CS"/>
</dbReference>
<keyword evidence="7 11" id="KW-0326">Glycosidase</keyword>
<evidence type="ECO:0000256" key="8">
    <source>
        <dbReference type="ARBA" id="ARBA00023326"/>
    </source>
</evidence>
<dbReference type="FunFam" id="3.20.20.80:FF:000004">
    <property type="entry name" value="Beta-glucosidase 6-phospho-beta-glucosidase"/>
    <property type="match status" value="1"/>
</dbReference>
<dbReference type="EC" id="3.2.1.21" evidence="3 11"/>
<dbReference type="STRING" id="1566387.QV13_23055"/>
<dbReference type="GO" id="GO:0008422">
    <property type="term" value="F:beta-glucosidase activity"/>
    <property type="evidence" value="ECO:0007669"/>
    <property type="project" value="UniProtKB-EC"/>
</dbReference>
<evidence type="ECO:0000313" key="12">
    <source>
        <dbReference type="EMBL" id="OCX13693.1"/>
    </source>
</evidence>
<dbReference type="SUPFAM" id="SSF51445">
    <property type="entry name" value="(Trans)glycosidases"/>
    <property type="match status" value="1"/>
</dbReference>
<sequence>MAETPAALGATFPRDFLFGVATAAYQVEGALAEDGRGESVWDRFLREPGRVVDGSDGSVSANHYHRWREDLGIMTELGLSAYRFSVCWSRVQPTGSGAVNEAGLGFYDRLVDGLLERGIEPIATLFHSDMPAALMENGGWCARETSTRFADFAEHVARRLGDRVRSWFTIAEPYTLMRHSYVLGEHAPGFRLSTGAALPVMHHLLLGHGLATRAIRAHSNARIGLTNHSSPCRPASNAPEDRAATVLFDALRNNLVTDAVLLGRYPKELEALPDANWSAVREGDLDIIKAPIDWLGLTYFHPLTVTALKPAATPALEPFEVEVTGGAAETTMGWPIVPSGLGEVLTALRDRYGDKLPPVVITENGCSMPDQLSEDGRVDDPGRIRFLSGHLQVLTEAMRSGIRVDGYFVWSFLDHFEWELGYTKRWGIVYVDFATQQRTLKSSARWYRELIESWRSATGQV</sequence>
<evidence type="ECO:0000256" key="7">
    <source>
        <dbReference type="ARBA" id="ARBA00023295"/>
    </source>
</evidence>
<dbReference type="InterPro" id="IPR017853">
    <property type="entry name" value="GH"/>
</dbReference>
<keyword evidence="8" id="KW-0624">Polysaccharide degradation</keyword>
<dbReference type="GO" id="GO:0030245">
    <property type="term" value="P:cellulose catabolic process"/>
    <property type="evidence" value="ECO:0007669"/>
    <property type="project" value="UniProtKB-KW"/>
</dbReference>
<dbReference type="InterPro" id="IPR017736">
    <property type="entry name" value="Glyco_hydro_1_beta-glucosidase"/>
</dbReference>
<comment type="catalytic activity">
    <reaction evidence="1 11">
        <text>Hydrolysis of terminal, non-reducing beta-D-glucosyl residues with release of beta-D-glucose.</text>
        <dbReference type="EC" id="3.2.1.21"/>
    </reaction>
</comment>
<feature type="binding site" evidence="10">
    <location>
        <begin position="417"/>
        <end position="418"/>
    </location>
    <ligand>
        <name>substrate</name>
    </ligand>
</feature>
<evidence type="ECO:0000256" key="11">
    <source>
        <dbReference type="RuleBase" id="RU361175"/>
    </source>
</evidence>
<gene>
    <name evidence="12" type="ORF">QV13_23055</name>
</gene>
<dbReference type="PRINTS" id="PR00131">
    <property type="entry name" value="GLHYDRLASE1"/>
</dbReference>
<feature type="binding site" evidence="10">
    <location>
        <position position="410"/>
    </location>
    <ligand>
        <name>substrate</name>
    </ligand>
</feature>
<feature type="active site" description="Nucleophile" evidence="9">
    <location>
        <position position="363"/>
    </location>
</feature>
<keyword evidence="5" id="KW-0136">Cellulose degradation</keyword>
<name>A0A1C2DG64_9HYPH</name>
<keyword evidence="6" id="KW-0119">Carbohydrate metabolism</keyword>